<proteinExistence type="predicted"/>
<organism evidence="1">
    <name type="scientific">marine sediment metagenome</name>
    <dbReference type="NCBI Taxonomy" id="412755"/>
    <lineage>
        <taxon>unclassified sequences</taxon>
        <taxon>metagenomes</taxon>
        <taxon>ecological metagenomes</taxon>
    </lineage>
</organism>
<evidence type="ECO:0000313" key="1">
    <source>
        <dbReference type="EMBL" id="KKK72953.1"/>
    </source>
</evidence>
<accession>A0A0F8XVI0</accession>
<gene>
    <name evidence="1" type="ORF">LCGC14_2898740</name>
</gene>
<comment type="caution">
    <text evidence="1">The sequence shown here is derived from an EMBL/GenBank/DDBJ whole genome shotgun (WGS) entry which is preliminary data.</text>
</comment>
<dbReference type="EMBL" id="LAZR01057002">
    <property type="protein sequence ID" value="KKK72953.1"/>
    <property type="molecule type" value="Genomic_DNA"/>
</dbReference>
<reference evidence="1" key="1">
    <citation type="journal article" date="2015" name="Nature">
        <title>Complex archaea that bridge the gap between prokaryotes and eukaryotes.</title>
        <authorList>
            <person name="Spang A."/>
            <person name="Saw J.H."/>
            <person name="Jorgensen S.L."/>
            <person name="Zaremba-Niedzwiedzka K."/>
            <person name="Martijn J."/>
            <person name="Lind A.E."/>
            <person name="van Eijk R."/>
            <person name="Schleper C."/>
            <person name="Guy L."/>
            <person name="Ettema T.J."/>
        </authorList>
    </citation>
    <scope>NUCLEOTIDE SEQUENCE</scope>
</reference>
<sequence length="95" mass="10654">MTMKVTIEVLRGGDPFDKDITHTLEICQVDDQDRSGGSRDYQYRVLEHNHMLKKGEAGQIMVVGIGKVLGHRRSLGALELVRRALEEHVLFGPKG</sequence>
<name>A0A0F8XVI0_9ZZZZ</name>
<dbReference type="AlphaFoldDB" id="A0A0F8XVI0"/>
<protein>
    <submittedName>
        <fullName evidence="1">Uncharacterized protein</fullName>
    </submittedName>
</protein>